<dbReference type="CDD" id="cd16841">
    <property type="entry name" value="RraA_family"/>
    <property type="match status" value="1"/>
</dbReference>
<dbReference type="AlphaFoldDB" id="A0A9P8C1N9"/>
<dbReference type="Proteomes" id="UP000824998">
    <property type="component" value="Unassembled WGS sequence"/>
</dbReference>
<feature type="binding site" evidence="1">
    <location>
        <position position="129"/>
    </location>
    <ligand>
        <name>substrate</name>
    </ligand>
</feature>
<accession>A0A9P8C1N9</accession>
<dbReference type="GO" id="GO:0008948">
    <property type="term" value="F:oxaloacetate decarboxylase activity"/>
    <property type="evidence" value="ECO:0007669"/>
    <property type="project" value="TreeGrafter"/>
</dbReference>
<dbReference type="OrthoDB" id="1476984at2759"/>
<protein>
    <submittedName>
        <fullName evidence="2">Ribonuclease E inhibitor RraA/Dimethylmenaquinone methyltransferase</fullName>
    </submittedName>
</protein>
<comment type="cofactor">
    <cofactor evidence="1">
        <name>Mg(2+)</name>
        <dbReference type="ChEBI" id="CHEBI:18420"/>
    </cofactor>
</comment>
<reference evidence="2" key="1">
    <citation type="journal article" date="2021" name="IMA Fungus">
        <title>Genomic characterization of three marine fungi, including Emericellopsis atlantica sp. nov. with signatures of a generalist lifestyle and marine biomass degradation.</title>
        <authorList>
            <person name="Hagestad O.C."/>
            <person name="Hou L."/>
            <person name="Andersen J.H."/>
            <person name="Hansen E.H."/>
            <person name="Altermark B."/>
            <person name="Li C."/>
            <person name="Kuhnert E."/>
            <person name="Cox R.J."/>
            <person name="Crous P.W."/>
            <person name="Spatafora J.W."/>
            <person name="Lail K."/>
            <person name="Amirebrahimi M."/>
            <person name="Lipzen A."/>
            <person name="Pangilinan J."/>
            <person name="Andreopoulos W."/>
            <person name="Hayes R.D."/>
            <person name="Ng V."/>
            <person name="Grigoriev I.V."/>
            <person name="Jackson S.A."/>
            <person name="Sutton T.D.S."/>
            <person name="Dobson A.D.W."/>
            <person name="Rama T."/>
        </authorList>
    </citation>
    <scope>NUCLEOTIDE SEQUENCE</scope>
    <source>
        <strain evidence="2">TRa018bII</strain>
    </source>
</reference>
<dbReference type="InterPro" id="IPR036704">
    <property type="entry name" value="RraA/RraA-like_sf"/>
</dbReference>
<name>A0A9P8C1N9_9HELO</name>
<keyword evidence="1" id="KW-0479">Metal-binding</keyword>
<proteinExistence type="predicted"/>
<gene>
    <name evidence="2" type="ORF">BJ875DRAFT_387573</name>
</gene>
<keyword evidence="1" id="KW-0460">Magnesium</keyword>
<sequence length="230" mass="24491">MASTSSLTPARLEDLEKHTACDIADALLKLKVPNAGFVADLLPRTSSKQEITIGRASTVFFSSKNPEDAAQLPPGNIPAGNHYVDLTQPGTIVVLSQPKGQKCAVLGGIMALRMKMLDAQGVIVHGRVRDVRELESTGLPIWSKGTSIVGTGAEAKPYAIQIPLDLDGTVVAPGDVVFCDPTNGVVVIPQERLGETLMLLSKLVEADARVKEDVETGMTVQEAFKTHRGR</sequence>
<dbReference type="GO" id="GO:0046872">
    <property type="term" value="F:metal ion binding"/>
    <property type="evidence" value="ECO:0007669"/>
    <property type="project" value="UniProtKB-KW"/>
</dbReference>
<organism evidence="2 3">
    <name type="scientific">Amylocarpus encephaloides</name>
    <dbReference type="NCBI Taxonomy" id="45428"/>
    <lineage>
        <taxon>Eukaryota</taxon>
        <taxon>Fungi</taxon>
        <taxon>Dikarya</taxon>
        <taxon>Ascomycota</taxon>
        <taxon>Pezizomycotina</taxon>
        <taxon>Leotiomycetes</taxon>
        <taxon>Helotiales</taxon>
        <taxon>Helotiales incertae sedis</taxon>
        <taxon>Amylocarpus</taxon>
    </lineage>
</organism>
<comment type="caution">
    <text evidence="2">The sequence shown here is derived from an EMBL/GenBank/DDBJ whole genome shotgun (WGS) entry which is preliminary data.</text>
</comment>
<dbReference type="InterPro" id="IPR005493">
    <property type="entry name" value="RraA/RraA-like"/>
</dbReference>
<evidence type="ECO:0000256" key="1">
    <source>
        <dbReference type="PIRSR" id="PIRSR605493-1"/>
    </source>
</evidence>
<feature type="binding site" evidence="1">
    <location>
        <begin position="107"/>
        <end position="110"/>
    </location>
    <ligand>
        <name>substrate</name>
    </ligand>
</feature>
<dbReference type="EMBL" id="MU251782">
    <property type="protein sequence ID" value="KAG9229336.1"/>
    <property type="molecule type" value="Genomic_DNA"/>
</dbReference>
<dbReference type="SUPFAM" id="SSF89562">
    <property type="entry name" value="RraA-like"/>
    <property type="match status" value="1"/>
</dbReference>
<dbReference type="PANTHER" id="PTHR33254">
    <property type="entry name" value="4-HYDROXY-4-METHYL-2-OXOGLUTARATE ALDOLASE 3-RELATED"/>
    <property type="match status" value="1"/>
</dbReference>
<dbReference type="Gene3D" id="3.50.30.40">
    <property type="entry name" value="Ribonuclease E inhibitor RraA/RraA-like"/>
    <property type="match status" value="1"/>
</dbReference>
<keyword evidence="3" id="KW-1185">Reference proteome</keyword>
<feature type="binding site" evidence="1">
    <location>
        <position position="130"/>
    </location>
    <ligand>
        <name>Mg(2+)</name>
        <dbReference type="ChEBI" id="CHEBI:18420"/>
    </ligand>
</feature>
<dbReference type="PANTHER" id="PTHR33254:SF4">
    <property type="entry name" value="4-HYDROXY-4-METHYL-2-OXOGLUTARATE ALDOLASE 3-RELATED"/>
    <property type="match status" value="1"/>
</dbReference>
<evidence type="ECO:0000313" key="2">
    <source>
        <dbReference type="EMBL" id="KAG9229336.1"/>
    </source>
</evidence>
<dbReference type="GO" id="GO:0047443">
    <property type="term" value="F:4-hydroxy-4-methyl-2-oxoglutarate aldolase activity"/>
    <property type="evidence" value="ECO:0007669"/>
    <property type="project" value="TreeGrafter"/>
</dbReference>
<evidence type="ECO:0000313" key="3">
    <source>
        <dbReference type="Proteomes" id="UP000824998"/>
    </source>
</evidence>
<dbReference type="Pfam" id="PF03737">
    <property type="entry name" value="RraA-like"/>
    <property type="match status" value="1"/>
</dbReference>